<keyword evidence="2" id="KW-1185">Reference proteome</keyword>
<gene>
    <name evidence="1" type="ORF">Vadar_027764</name>
</gene>
<accession>A0ACB7YYZ9</accession>
<protein>
    <submittedName>
        <fullName evidence="1">Uncharacterized protein</fullName>
    </submittedName>
</protein>
<sequence length="302" mass="33419">MVSILARSSSSWGCNRERRGGKSEQSSPIDEIAPLGLPPAAKLRAFHTAAPTQVMARVIDFESEFQKTSSTFLSPEQRHLFFKKLKHVVVIVNTEPKSPGTSRPTSPLNRSGAGVIVDENGTMLTSAYLIPDNVQSILVRREVDRDFWEARMVTKSPPHDLAIIVPKKVGKYDFATFDTEGLFGIGKEVLSILHVGNLSYTSVIGQLACQDHRLFGDMRSSLKLNHDLKLLQINNFHGSPSAPGAPVFNSSGQVIGLSSFVLNKFDFAVHLTVLKQFYESYQETKRNETGKSYKKRKALSIA</sequence>
<proteinExistence type="predicted"/>
<dbReference type="EMBL" id="CM037153">
    <property type="protein sequence ID" value="KAH7858766.1"/>
    <property type="molecule type" value="Genomic_DNA"/>
</dbReference>
<reference evidence="1 2" key="1">
    <citation type="journal article" date="2021" name="Hortic Res">
        <title>High-quality reference genome and annotation aids understanding of berry development for evergreen blueberry (Vaccinium darrowii).</title>
        <authorList>
            <person name="Yu J."/>
            <person name="Hulse-Kemp A.M."/>
            <person name="Babiker E."/>
            <person name="Staton M."/>
        </authorList>
    </citation>
    <scope>NUCLEOTIDE SEQUENCE [LARGE SCALE GENOMIC DNA]</scope>
    <source>
        <strain evidence="2">cv. NJ 8807/NJ 8810</strain>
        <tissue evidence="1">Young leaf</tissue>
    </source>
</reference>
<evidence type="ECO:0000313" key="1">
    <source>
        <dbReference type="EMBL" id="KAH7858766.1"/>
    </source>
</evidence>
<evidence type="ECO:0000313" key="2">
    <source>
        <dbReference type="Proteomes" id="UP000828048"/>
    </source>
</evidence>
<comment type="caution">
    <text evidence="1">The sequence shown here is derived from an EMBL/GenBank/DDBJ whole genome shotgun (WGS) entry which is preliminary data.</text>
</comment>
<organism evidence="1 2">
    <name type="scientific">Vaccinium darrowii</name>
    <dbReference type="NCBI Taxonomy" id="229202"/>
    <lineage>
        <taxon>Eukaryota</taxon>
        <taxon>Viridiplantae</taxon>
        <taxon>Streptophyta</taxon>
        <taxon>Embryophyta</taxon>
        <taxon>Tracheophyta</taxon>
        <taxon>Spermatophyta</taxon>
        <taxon>Magnoliopsida</taxon>
        <taxon>eudicotyledons</taxon>
        <taxon>Gunneridae</taxon>
        <taxon>Pentapetalae</taxon>
        <taxon>asterids</taxon>
        <taxon>Ericales</taxon>
        <taxon>Ericaceae</taxon>
        <taxon>Vaccinioideae</taxon>
        <taxon>Vaccinieae</taxon>
        <taxon>Vaccinium</taxon>
    </lineage>
</organism>
<name>A0ACB7YYZ9_9ERIC</name>
<dbReference type="Proteomes" id="UP000828048">
    <property type="component" value="Chromosome 3"/>
</dbReference>